<dbReference type="SMART" id="SM00397">
    <property type="entry name" value="t_SNARE"/>
    <property type="match status" value="1"/>
</dbReference>
<evidence type="ECO:0000256" key="15">
    <source>
        <dbReference type="ARBA" id="ARBA00061172"/>
    </source>
</evidence>
<dbReference type="EMBL" id="EQ973879">
    <property type="protein sequence ID" value="EEF40835.1"/>
    <property type="molecule type" value="Genomic_DNA"/>
</dbReference>
<keyword evidence="19" id="KW-1185">Reference proteome</keyword>
<evidence type="ECO:0000313" key="18">
    <source>
        <dbReference type="EMBL" id="EEF40835.1"/>
    </source>
</evidence>
<dbReference type="GO" id="GO:0004595">
    <property type="term" value="F:pantetheine-phosphate adenylyltransferase activity"/>
    <property type="evidence" value="ECO:0007669"/>
    <property type="project" value="UniProtKB-EC"/>
</dbReference>
<evidence type="ECO:0000256" key="5">
    <source>
        <dbReference type="ARBA" id="ARBA00022695"/>
    </source>
</evidence>
<keyword evidence="16" id="KW-0472">Membrane</keyword>
<keyword evidence="7" id="KW-0067">ATP-binding</keyword>
<keyword evidence="9" id="KW-0007">Acetylation</keyword>
<keyword evidence="6" id="KW-0547">Nucleotide-binding</keyword>
<feature type="transmembrane region" description="Helical" evidence="16">
    <location>
        <begin position="471"/>
        <end position="492"/>
    </location>
</feature>
<comment type="function">
    <text evidence="13">Reversibly transfers an adenylyl group from ATP to 4'-phosphopantetheine, yielding dephospho-CoA (dPCoA) and pyrophosphate. Does not accept 4'-phosphopantothenoylcysteine as a substrate.</text>
</comment>
<dbReference type="GO" id="GO:0005524">
    <property type="term" value="F:ATP binding"/>
    <property type="evidence" value="ECO:0007669"/>
    <property type="project" value="UniProtKB-KW"/>
</dbReference>
<dbReference type="Gene3D" id="1.20.58.70">
    <property type="match status" value="1"/>
</dbReference>
<dbReference type="CDD" id="cd02164">
    <property type="entry name" value="PPAT_CoAS"/>
    <property type="match status" value="1"/>
</dbReference>
<keyword evidence="4" id="KW-0808">Transferase</keyword>
<keyword evidence="8" id="KW-0653">Protein transport</keyword>
<dbReference type="CDD" id="cd00179">
    <property type="entry name" value="SynN"/>
    <property type="match status" value="1"/>
</dbReference>
<comment type="pathway">
    <text evidence="14">Cofactor biosynthesis; coenzyme A biosynthesis; CoA from (R)-pantothenate: step 4/5.</text>
</comment>
<comment type="catalytic activity">
    <reaction evidence="12">
        <text>(R)-4'-phosphopantetheine + ATP + H(+) = 3'-dephospho-CoA + diphosphate</text>
        <dbReference type="Rhea" id="RHEA:19801"/>
        <dbReference type="ChEBI" id="CHEBI:15378"/>
        <dbReference type="ChEBI" id="CHEBI:30616"/>
        <dbReference type="ChEBI" id="CHEBI:33019"/>
        <dbReference type="ChEBI" id="CHEBI:57328"/>
        <dbReference type="ChEBI" id="CHEBI:61723"/>
        <dbReference type="EC" id="2.7.7.3"/>
    </reaction>
</comment>
<keyword evidence="10" id="KW-0173">Coenzyme A biosynthesis</keyword>
<dbReference type="FunFam" id="3.40.50.620:FF:000156">
    <property type="entry name" value="Phosphopantetheine adenylyltransferase 1-like"/>
    <property type="match status" value="1"/>
</dbReference>
<proteinExistence type="inferred from homology"/>
<dbReference type="InterPro" id="IPR010989">
    <property type="entry name" value="SNARE"/>
</dbReference>
<evidence type="ECO:0000256" key="13">
    <source>
        <dbReference type="ARBA" id="ARBA00057662"/>
    </source>
</evidence>
<evidence type="ECO:0000313" key="19">
    <source>
        <dbReference type="Proteomes" id="UP000008311"/>
    </source>
</evidence>
<dbReference type="PROSITE" id="PS50192">
    <property type="entry name" value="T_SNARE"/>
    <property type="match status" value="1"/>
</dbReference>
<dbReference type="GO" id="GO:0005484">
    <property type="term" value="F:SNAP receptor activity"/>
    <property type="evidence" value="ECO:0000318"/>
    <property type="project" value="GO_Central"/>
</dbReference>
<comment type="similarity">
    <text evidence="1">Belongs to the syntaxin family.</text>
</comment>
<reference evidence="19" key="1">
    <citation type="journal article" date="2010" name="Nat. Biotechnol.">
        <title>Draft genome sequence of the oilseed species Ricinus communis.</title>
        <authorList>
            <person name="Chan A.P."/>
            <person name="Crabtree J."/>
            <person name="Zhao Q."/>
            <person name="Lorenzi H."/>
            <person name="Orvis J."/>
            <person name="Puiu D."/>
            <person name="Melake-Berhan A."/>
            <person name="Jones K.M."/>
            <person name="Redman J."/>
            <person name="Chen G."/>
            <person name="Cahoon E.B."/>
            <person name="Gedil M."/>
            <person name="Stanke M."/>
            <person name="Haas B.J."/>
            <person name="Wortman J.R."/>
            <person name="Fraser-Liggett C.M."/>
            <person name="Ravel J."/>
            <person name="Rabinowicz P.D."/>
        </authorList>
    </citation>
    <scope>NUCLEOTIDE SEQUENCE [LARGE SCALE GENOMIC DNA]</scope>
    <source>
        <strain evidence="19">cv. Hale</strain>
    </source>
</reference>
<dbReference type="CDD" id="cd15848">
    <property type="entry name" value="SNARE_syntaxin1-like"/>
    <property type="match status" value="1"/>
</dbReference>
<gene>
    <name evidence="18" type="ORF">RCOM_0535810</name>
</gene>
<dbReference type="InParanoid" id="B9S6E5"/>
<dbReference type="GO" id="GO:0006886">
    <property type="term" value="P:intracellular protein transport"/>
    <property type="evidence" value="ECO:0000318"/>
    <property type="project" value="GO_Central"/>
</dbReference>
<evidence type="ECO:0000256" key="9">
    <source>
        <dbReference type="ARBA" id="ARBA00022990"/>
    </source>
</evidence>
<dbReference type="GO" id="GO:0000149">
    <property type="term" value="F:SNARE binding"/>
    <property type="evidence" value="ECO:0000318"/>
    <property type="project" value="GO_Central"/>
</dbReference>
<dbReference type="InterPro" id="IPR014729">
    <property type="entry name" value="Rossmann-like_a/b/a_fold"/>
</dbReference>
<dbReference type="eggNOG" id="KOG3351">
    <property type="taxonomic scope" value="Eukaryota"/>
</dbReference>
<evidence type="ECO:0000256" key="1">
    <source>
        <dbReference type="ARBA" id="ARBA00009063"/>
    </source>
</evidence>
<dbReference type="GO" id="GO:0005886">
    <property type="term" value="C:plasma membrane"/>
    <property type="evidence" value="ECO:0000318"/>
    <property type="project" value="GO_Central"/>
</dbReference>
<dbReference type="PANTHER" id="PTHR10695:SF46">
    <property type="entry name" value="BIFUNCTIONAL COENZYME A SYNTHASE-RELATED"/>
    <property type="match status" value="1"/>
</dbReference>
<keyword evidence="3" id="KW-0813">Transport</keyword>
<dbReference type="GO" id="GO:0006887">
    <property type="term" value="P:exocytosis"/>
    <property type="evidence" value="ECO:0000318"/>
    <property type="project" value="GO_Central"/>
</dbReference>
<dbReference type="SMART" id="SM00503">
    <property type="entry name" value="SynN"/>
    <property type="match status" value="1"/>
</dbReference>
<accession>B9S6E5</accession>
<dbReference type="FunFam" id="1.20.5.110:FF:000008">
    <property type="entry name" value="Syntaxin 132"/>
    <property type="match status" value="1"/>
</dbReference>
<evidence type="ECO:0000256" key="16">
    <source>
        <dbReference type="SAM" id="Phobius"/>
    </source>
</evidence>
<organism evidence="18 19">
    <name type="scientific">Ricinus communis</name>
    <name type="common">Castor bean</name>
    <dbReference type="NCBI Taxonomy" id="3988"/>
    <lineage>
        <taxon>Eukaryota</taxon>
        <taxon>Viridiplantae</taxon>
        <taxon>Streptophyta</taxon>
        <taxon>Embryophyta</taxon>
        <taxon>Tracheophyta</taxon>
        <taxon>Spermatophyta</taxon>
        <taxon>Magnoliopsida</taxon>
        <taxon>eudicotyledons</taxon>
        <taxon>Gunneridae</taxon>
        <taxon>Pentapetalae</taxon>
        <taxon>rosids</taxon>
        <taxon>fabids</taxon>
        <taxon>Malpighiales</taxon>
        <taxon>Euphorbiaceae</taxon>
        <taxon>Acalyphoideae</taxon>
        <taxon>Acalypheae</taxon>
        <taxon>Ricinus</taxon>
    </lineage>
</organism>
<keyword evidence="5" id="KW-0548">Nucleotidyltransferase</keyword>
<dbReference type="GO" id="GO:0012505">
    <property type="term" value="C:endomembrane system"/>
    <property type="evidence" value="ECO:0000318"/>
    <property type="project" value="GO_Central"/>
</dbReference>
<name>B9S6E5_RICCO</name>
<dbReference type="STRING" id="3988.B9S6E5"/>
<dbReference type="GO" id="GO:0031201">
    <property type="term" value="C:SNARE complex"/>
    <property type="evidence" value="ECO:0000318"/>
    <property type="project" value="GO_Central"/>
</dbReference>
<evidence type="ECO:0000256" key="3">
    <source>
        <dbReference type="ARBA" id="ARBA00022448"/>
    </source>
</evidence>
<dbReference type="InterPro" id="IPR006011">
    <property type="entry name" value="Syntaxin_N"/>
</dbReference>
<dbReference type="SUPFAM" id="SSF52374">
    <property type="entry name" value="Nucleotidylyl transferase"/>
    <property type="match status" value="1"/>
</dbReference>
<keyword evidence="16" id="KW-1133">Transmembrane helix</keyword>
<feature type="domain" description="T-SNARE coiled-coil homology" evidence="17">
    <location>
        <begin position="399"/>
        <end position="461"/>
    </location>
</feature>
<dbReference type="AlphaFoldDB" id="B9S6E5"/>
<evidence type="ECO:0000256" key="12">
    <source>
        <dbReference type="ARBA" id="ARBA00029346"/>
    </source>
</evidence>
<keyword evidence="16" id="KW-0812">Transmembrane</keyword>
<dbReference type="Gene3D" id="3.40.50.620">
    <property type="entry name" value="HUPs"/>
    <property type="match status" value="1"/>
</dbReference>
<evidence type="ECO:0000256" key="6">
    <source>
        <dbReference type="ARBA" id="ARBA00022741"/>
    </source>
</evidence>
<dbReference type="SUPFAM" id="SSF47661">
    <property type="entry name" value="t-snare proteins"/>
    <property type="match status" value="1"/>
</dbReference>
<keyword evidence="11" id="KW-0175">Coiled coil</keyword>
<evidence type="ECO:0000256" key="7">
    <source>
        <dbReference type="ARBA" id="ARBA00022840"/>
    </source>
</evidence>
<sequence length="493" mass="55813">MAVLEEPMVNHKISPPNSYGAVVLGGTFDRLHDGHRLFLKASAELARERIVVGVCDGPMLTNKQFADLIQPIEERMHNVEIYIKSFKPELAVQVEPIIDPYGPSIVDEDLEAIVVSKETVPGGLSVNKKRAEKGLPLLKIEVVDLLSEESSGDKLSSTTLRRLEAEKAQKAEIMEKETNPMIVSLVFCKILVKMNDLMTKSFLSYVELKKQARKDLETEFDIESGCCLNPTDDPNLSQFFQEVDAIKAEMVETTNLLFDLQTLDQETKSTHSNKVLRGLRDRMEANIVAVLRKAKTVKARLESLDQSNQFSRKISELYKEGSPVDRTRILVTNGLRVQLREIMNEFQLLREKILCDYKADLKRRYYTATGEEPSEEIIEKIISGSGEVQLFAGKEGAVDMKSKERHESVMDIQRSLTKLHQVFLDMAVIVETQGEKLDDIEENVAYAGNFISGGTNSLYYANQMKKKRKVWVFWVWYVVFVILLVCIVALLAS</sequence>
<dbReference type="InterPro" id="IPR004821">
    <property type="entry name" value="Cyt_trans-like"/>
</dbReference>
<dbReference type="PANTHER" id="PTHR10695">
    <property type="entry name" value="DEPHOSPHO-COA KINASE-RELATED"/>
    <property type="match status" value="1"/>
</dbReference>
<dbReference type="Pfam" id="PF00804">
    <property type="entry name" value="Syntaxin"/>
    <property type="match status" value="1"/>
</dbReference>
<evidence type="ECO:0000256" key="10">
    <source>
        <dbReference type="ARBA" id="ARBA00022993"/>
    </source>
</evidence>
<evidence type="ECO:0000256" key="2">
    <source>
        <dbReference type="ARBA" id="ARBA00012392"/>
    </source>
</evidence>
<dbReference type="Proteomes" id="UP000008311">
    <property type="component" value="Unassembled WGS sequence"/>
</dbReference>
<dbReference type="InterPro" id="IPR000727">
    <property type="entry name" value="T_SNARE_dom"/>
</dbReference>
<evidence type="ECO:0000256" key="4">
    <source>
        <dbReference type="ARBA" id="ARBA00022679"/>
    </source>
</evidence>
<dbReference type="NCBIfam" id="NF001985">
    <property type="entry name" value="PRK00777.1"/>
    <property type="match status" value="1"/>
</dbReference>
<evidence type="ECO:0000259" key="17">
    <source>
        <dbReference type="PROSITE" id="PS50192"/>
    </source>
</evidence>
<evidence type="ECO:0000256" key="8">
    <source>
        <dbReference type="ARBA" id="ARBA00022927"/>
    </source>
</evidence>
<dbReference type="GO" id="GO:0006906">
    <property type="term" value="P:vesicle fusion"/>
    <property type="evidence" value="ECO:0000318"/>
    <property type="project" value="GO_Central"/>
</dbReference>
<dbReference type="Gene3D" id="1.20.5.110">
    <property type="match status" value="1"/>
</dbReference>
<dbReference type="GO" id="GO:0048278">
    <property type="term" value="P:vesicle docking"/>
    <property type="evidence" value="ECO:0000318"/>
    <property type="project" value="GO_Central"/>
</dbReference>
<evidence type="ECO:0000256" key="14">
    <source>
        <dbReference type="ARBA" id="ARBA00060565"/>
    </source>
</evidence>
<evidence type="ECO:0000256" key="11">
    <source>
        <dbReference type="ARBA" id="ARBA00023054"/>
    </source>
</evidence>
<comment type="similarity">
    <text evidence="15">Belongs to the eukaryotic CoaD family.</text>
</comment>
<dbReference type="Pfam" id="PF01467">
    <property type="entry name" value="CTP_transf_like"/>
    <property type="match status" value="1"/>
</dbReference>
<dbReference type="EC" id="2.7.7.3" evidence="2"/>
<dbReference type="NCBIfam" id="TIGR00125">
    <property type="entry name" value="cyt_tran_rel"/>
    <property type="match status" value="1"/>
</dbReference>
<protein>
    <recommendedName>
        <fullName evidence="2">pantetheine-phosphate adenylyltransferase</fullName>
        <ecNumber evidence="2">2.7.7.3</ecNumber>
    </recommendedName>
</protein>
<dbReference type="eggNOG" id="KOG0810">
    <property type="taxonomic scope" value="Eukaryota"/>
</dbReference>
<dbReference type="GO" id="GO:0015937">
    <property type="term" value="P:coenzyme A biosynthetic process"/>
    <property type="evidence" value="ECO:0007669"/>
    <property type="project" value="UniProtKB-KW"/>
</dbReference>